<feature type="compositionally biased region" description="Basic residues" evidence="1">
    <location>
        <begin position="563"/>
        <end position="574"/>
    </location>
</feature>
<dbReference type="AlphaFoldDB" id="A0AAN6V6K0"/>
<feature type="compositionally biased region" description="Pro residues" evidence="1">
    <location>
        <begin position="749"/>
        <end position="759"/>
    </location>
</feature>
<organism evidence="2 3">
    <name type="scientific">Dichotomopilus funicola</name>
    <dbReference type="NCBI Taxonomy" id="1934379"/>
    <lineage>
        <taxon>Eukaryota</taxon>
        <taxon>Fungi</taxon>
        <taxon>Dikarya</taxon>
        <taxon>Ascomycota</taxon>
        <taxon>Pezizomycotina</taxon>
        <taxon>Sordariomycetes</taxon>
        <taxon>Sordariomycetidae</taxon>
        <taxon>Sordariales</taxon>
        <taxon>Chaetomiaceae</taxon>
        <taxon>Dichotomopilus</taxon>
    </lineage>
</organism>
<feature type="compositionally biased region" description="Basic and acidic residues" evidence="1">
    <location>
        <begin position="714"/>
        <end position="728"/>
    </location>
</feature>
<feature type="compositionally biased region" description="Low complexity" evidence="1">
    <location>
        <begin position="527"/>
        <end position="542"/>
    </location>
</feature>
<feature type="region of interest" description="Disordered" evidence="1">
    <location>
        <begin position="714"/>
        <end position="807"/>
    </location>
</feature>
<dbReference type="Proteomes" id="UP001302676">
    <property type="component" value="Unassembled WGS sequence"/>
</dbReference>
<accession>A0AAN6V6K0</accession>
<feature type="compositionally biased region" description="Low complexity" evidence="1">
    <location>
        <begin position="760"/>
        <end position="807"/>
    </location>
</feature>
<dbReference type="RefSeq" id="XP_062638770.1">
    <property type="nucleotide sequence ID" value="XM_062776670.1"/>
</dbReference>
<evidence type="ECO:0000313" key="2">
    <source>
        <dbReference type="EMBL" id="KAK4145399.1"/>
    </source>
</evidence>
<evidence type="ECO:0000256" key="1">
    <source>
        <dbReference type="SAM" id="MobiDB-lite"/>
    </source>
</evidence>
<dbReference type="EMBL" id="MU853569">
    <property type="protein sequence ID" value="KAK4145399.1"/>
    <property type="molecule type" value="Genomic_DNA"/>
</dbReference>
<feature type="region of interest" description="Disordered" evidence="1">
    <location>
        <begin position="481"/>
        <end position="612"/>
    </location>
</feature>
<reference evidence="2" key="2">
    <citation type="submission" date="2023-05" db="EMBL/GenBank/DDBJ databases">
        <authorList>
            <consortium name="Lawrence Berkeley National Laboratory"/>
            <person name="Steindorff A."/>
            <person name="Hensen N."/>
            <person name="Bonometti L."/>
            <person name="Westerberg I."/>
            <person name="Brannstrom I.O."/>
            <person name="Guillou S."/>
            <person name="Cros-Aarteil S."/>
            <person name="Calhoun S."/>
            <person name="Haridas S."/>
            <person name="Kuo A."/>
            <person name="Mondo S."/>
            <person name="Pangilinan J."/>
            <person name="Riley R."/>
            <person name="Labutti K."/>
            <person name="Andreopoulos B."/>
            <person name="Lipzen A."/>
            <person name="Chen C."/>
            <person name="Yanf M."/>
            <person name="Daum C."/>
            <person name="Ng V."/>
            <person name="Clum A."/>
            <person name="Ohm R."/>
            <person name="Martin F."/>
            <person name="Silar P."/>
            <person name="Natvig D."/>
            <person name="Lalanne C."/>
            <person name="Gautier V."/>
            <person name="Ament-Velasquez S.L."/>
            <person name="Kruys A."/>
            <person name="Hutchinson M.I."/>
            <person name="Powell A.J."/>
            <person name="Barry K."/>
            <person name="Miller A.N."/>
            <person name="Grigoriev I.V."/>
            <person name="Debuchy R."/>
            <person name="Gladieux P."/>
            <person name="Thoren M.H."/>
            <person name="Johannesson H."/>
        </authorList>
    </citation>
    <scope>NUCLEOTIDE SEQUENCE</scope>
    <source>
        <strain evidence="2">CBS 141.50</strain>
    </source>
</reference>
<keyword evidence="3" id="KW-1185">Reference proteome</keyword>
<reference evidence="2" key="1">
    <citation type="journal article" date="2023" name="Mol. Phylogenet. Evol.">
        <title>Genome-scale phylogeny and comparative genomics of the fungal order Sordariales.</title>
        <authorList>
            <person name="Hensen N."/>
            <person name="Bonometti L."/>
            <person name="Westerberg I."/>
            <person name="Brannstrom I.O."/>
            <person name="Guillou S."/>
            <person name="Cros-Aarteil S."/>
            <person name="Calhoun S."/>
            <person name="Haridas S."/>
            <person name="Kuo A."/>
            <person name="Mondo S."/>
            <person name="Pangilinan J."/>
            <person name="Riley R."/>
            <person name="LaButti K."/>
            <person name="Andreopoulos B."/>
            <person name="Lipzen A."/>
            <person name="Chen C."/>
            <person name="Yan M."/>
            <person name="Daum C."/>
            <person name="Ng V."/>
            <person name="Clum A."/>
            <person name="Steindorff A."/>
            <person name="Ohm R.A."/>
            <person name="Martin F."/>
            <person name="Silar P."/>
            <person name="Natvig D.O."/>
            <person name="Lalanne C."/>
            <person name="Gautier V."/>
            <person name="Ament-Velasquez S.L."/>
            <person name="Kruys A."/>
            <person name="Hutchinson M.I."/>
            <person name="Powell A.J."/>
            <person name="Barry K."/>
            <person name="Miller A.N."/>
            <person name="Grigoriev I.V."/>
            <person name="Debuchy R."/>
            <person name="Gladieux P."/>
            <person name="Hiltunen Thoren M."/>
            <person name="Johannesson H."/>
        </authorList>
    </citation>
    <scope>NUCLEOTIDE SEQUENCE</scope>
    <source>
        <strain evidence="2">CBS 141.50</strain>
    </source>
</reference>
<dbReference type="GeneID" id="87813283"/>
<feature type="compositionally biased region" description="Low complexity" evidence="1">
    <location>
        <begin position="575"/>
        <end position="590"/>
    </location>
</feature>
<feature type="region of interest" description="Disordered" evidence="1">
    <location>
        <begin position="1"/>
        <end position="89"/>
    </location>
</feature>
<feature type="region of interest" description="Disordered" evidence="1">
    <location>
        <begin position="121"/>
        <end position="142"/>
    </location>
</feature>
<name>A0AAN6V6K0_9PEZI</name>
<comment type="caution">
    <text evidence="2">The sequence shown here is derived from an EMBL/GenBank/DDBJ whole genome shotgun (WGS) entry which is preliminary data.</text>
</comment>
<evidence type="ECO:0000313" key="3">
    <source>
        <dbReference type="Proteomes" id="UP001302676"/>
    </source>
</evidence>
<feature type="compositionally biased region" description="Polar residues" evidence="1">
    <location>
        <begin position="121"/>
        <end position="132"/>
    </location>
</feature>
<proteinExistence type="predicted"/>
<gene>
    <name evidence="2" type="ORF">C8A04DRAFT_10665</name>
</gene>
<feature type="compositionally biased region" description="Polar residues" evidence="1">
    <location>
        <begin position="27"/>
        <end position="44"/>
    </location>
</feature>
<sequence>MSGRGKARPTSRAAQEPATGGTRRSTRQQQPTAQPDEPQLSSEALEQPEQEDESSSQADAEIARSAYQQVIDPAIAGPQDGSMPPPLLPIVKSPRAQAETLVARRATRGGGSVRSIRSVYSSQPEPLGSTQPGPAPSHAFGTPARHRSVLASSAITESPSQRVAKSKLMSVMLPRLFNAADDLCEHLFSDQEDEEAWEFERIGFKEALDTYRGHYVEESGDPVVDPVLVADTVQPDRTSSQWSRAFKIASAANLATLLNDITVADSKQFLPLLAGWNLTFPGSFLGINPDVFPTMVDRTAVQQALMIRTQLSIATLQALQEAGSASFHPWQEVANIWCRGDVSVDSVEAFLGGNKDALHLHPIERDTSEGTAIQDQFAAICSALPNQVVEGGLDLSQLQEKFPFSEFVYNLRAFVRERLTGIKNLFQHEAGYPSAASATDSQIRSQLEGDSISQSFDRAGQEYVCLRYNLTSLRMMKQLEQQGTPGYPSHPLSQDSYSPAPRIPYPPGFGSPSVEPNYPNLPQQGGVQASGHAFAASAAQVAGDKRRATDDPNMDGASSATPRPKKPRAKRTKKNAAAEAAQVSSSAAAPETGSLASSQYPLPPGADNTPDFEALSRRSRELTAAARKAKAPQVRQAWVRRDIALLVKAVDTYQCKWSTIEKEITAGTIPFEHRRDQQALRDKARLLKQDFLKADVLLPRGFDLVVLGKKEREAVKAVGKNPDRREADVVNDQPVNTEYVDEDATANPAPAPAPLPPADANPEEQLQLTQAEPQPQPQAEGEGQPQPQPEPQAQAQTEVPAEAQVAA</sequence>
<protein>
    <submittedName>
        <fullName evidence="2">Uncharacterized protein</fullName>
    </submittedName>
</protein>